<gene>
    <name evidence="1" type="ORF">BaRGS_00036669</name>
</gene>
<comment type="caution">
    <text evidence="1">The sequence shown here is derived from an EMBL/GenBank/DDBJ whole genome shotgun (WGS) entry which is preliminary data.</text>
</comment>
<evidence type="ECO:0000313" key="1">
    <source>
        <dbReference type="EMBL" id="KAK7468086.1"/>
    </source>
</evidence>
<protein>
    <recommendedName>
        <fullName evidence="3">Secreted protein</fullName>
    </recommendedName>
</protein>
<feature type="non-terminal residue" evidence="1">
    <location>
        <position position="111"/>
    </location>
</feature>
<evidence type="ECO:0000313" key="2">
    <source>
        <dbReference type="Proteomes" id="UP001519460"/>
    </source>
</evidence>
<organism evidence="1 2">
    <name type="scientific">Batillaria attramentaria</name>
    <dbReference type="NCBI Taxonomy" id="370345"/>
    <lineage>
        <taxon>Eukaryota</taxon>
        <taxon>Metazoa</taxon>
        <taxon>Spiralia</taxon>
        <taxon>Lophotrochozoa</taxon>
        <taxon>Mollusca</taxon>
        <taxon>Gastropoda</taxon>
        <taxon>Caenogastropoda</taxon>
        <taxon>Sorbeoconcha</taxon>
        <taxon>Cerithioidea</taxon>
        <taxon>Batillariidae</taxon>
        <taxon>Batillaria</taxon>
    </lineage>
</organism>
<dbReference type="EMBL" id="JACVVK020000523">
    <property type="protein sequence ID" value="KAK7468086.1"/>
    <property type="molecule type" value="Genomic_DNA"/>
</dbReference>
<keyword evidence="2" id="KW-1185">Reference proteome</keyword>
<evidence type="ECO:0008006" key="3">
    <source>
        <dbReference type="Google" id="ProtNLM"/>
    </source>
</evidence>
<accession>A0ABD0JBH8</accession>
<proteinExistence type="predicted"/>
<sequence>MTIVLIFLCSCLSVLVSVLKYFAYNVLLSGSLLTDPFGCSPVLNKNGDDRADNGVDLSSVTLLTLVKARYELCSITLMILERSTCLALWVRDCPLVSCNVGLASGLITSLP</sequence>
<reference evidence="1 2" key="1">
    <citation type="journal article" date="2023" name="Sci. Data">
        <title>Genome assembly of the Korean intertidal mud-creeper Batillaria attramentaria.</title>
        <authorList>
            <person name="Patra A.K."/>
            <person name="Ho P.T."/>
            <person name="Jun S."/>
            <person name="Lee S.J."/>
            <person name="Kim Y."/>
            <person name="Won Y.J."/>
        </authorList>
    </citation>
    <scope>NUCLEOTIDE SEQUENCE [LARGE SCALE GENOMIC DNA]</scope>
    <source>
        <strain evidence="1">Wonlab-2016</strain>
    </source>
</reference>
<dbReference type="AlphaFoldDB" id="A0ABD0JBH8"/>
<dbReference type="Proteomes" id="UP001519460">
    <property type="component" value="Unassembled WGS sequence"/>
</dbReference>
<name>A0ABD0JBH8_9CAEN</name>